<organism evidence="1 2">
    <name type="scientific">Schistosoma mattheei</name>
    <dbReference type="NCBI Taxonomy" id="31246"/>
    <lineage>
        <taxon>Eukaryota</taxon>
        <taxon>Metazoa</taxon>
        <taxon>Spiralia</taxon>
        <taxon>Lophotrochozoa</taxon>
        <taxon>Platyhelminthes</taxon>
        <taxon>Trematoda</taxon>
        <taxon>Digenea</taxon>
        <taxon>Strigeidida</taxon>
        <taxon>Schistosomatoidea</taxon>
        <taxon>Schistosomatidae</taxon>
        <taxon>Schistosoma</taxon>
    </lineage>
</organism>
<name>A0A183PXD6_9TREM</name>
<dbReference type="Proteomes" id="UP000269396">
    <property type="component" value="Unassembled WGS sequence"/>
</dbReference>
<evidence type="ECO:0000313" key="2">
    <source>
        <dbReference type="Proteomes" id="UP000269396"/>
    </source>
</evidence>
<accession>A0A183PXD6</accession>
<dbReference type="EMBL" id="UZAL01041526">
    <property type="protein sequence ID" value="VDP78643.1"/>
    <property type="molecule type" value="Genomic_DNA"/>
</dbReference>
<keyword evidence="2" id="KW-1185">Reference proteome</keyword>
<gene>
    <name evidence="1" type="ORF">SMTD_LOCUS19020</name>
</gene>
<protein>
    <submittedName>
        <fullName evidence="1">Uncharacterized protein</fullName>
    </submittedName>
</protein>
<evidence type="ECO:0000313" key="1">
    <source>
        <dbReference type="EMBL" id="VDP78643.1"/>
    </source>
</evidence>
<proteinExistence type="predicted"/>
<dbReference type="STRING" id="31246.A0A183PXD6"/>
<dbReference type="AlphaFoldDB" id="A0A183PXD6"/>
<sequence>MLQEAAQVRRWRKGYKNRKVSGCKASTKDDAEATLGEAQRHLNRLQICCTSARILLNKLSELGIQIDSTNPDIIAATETWLTQATNSIGLDFKGFTL</sequence>
<reference evidence="1 2" key="1">
    <citation type="submission" date="2018-11" db="EMBL/GenBank/DDBJ databases">
        <authorList>
            <consortium name="Pathogen Informatics"/>
        </authorList>
    </citation>
    <scope>NUCLEOTIDE SEQUENCE [LARGE SCALE GENOMIC DNA]</scope>
    <source>
        <strain>Denwood</strain>
        <strain evidence="2">Zambia</strain>
    </source>
</reference>